<accession>A0AAD3SPB8</accession>
<dbReference type="Proteomes" id="UP001279734">
    <property type="component" value="Unassembled WGS sequence"/>
</dbReference>
<gene>
    <name evidence="1" type="ORF">Nepgr_016503</name>
</gene>
<name>A0AAD3SPB8_NEPGR</name>
<evidence type="ECO:0000313" key="2">
    <source>
        <dbReference type="Proteomes" id="UP001279734"/>
    </source>
</evidence>
<comment type="caution">
    <text evidence="1">The sequence shown here is derived from an EMBL/GenBank/DDBJ whole genome shotgun (WGS) entry which is preliminary data.</text>
</comment>
<proteinExistence type="predicted"/>
<organism evidence="1 2">
    <name type="scientific">Nepenthes gracilis</name>
    <name type="common">Slender pitcher plant</name>
    <dbReference type="NCBI Taxonomy" id="150966"/>
    <lineage>
        <taxon>Eukaryota</taxon>
        <taxon>Viridiplantae</taxon>
        <taxon>Streptophyta</taxon>
        <taxon>Embryophyta</taxon>
        <taxon>Tracheophyta</taxon>
        <taxon>Spermatophyta</taxon>
        <taxon>Magnoliopsida</taxon>
        <taxon>eudicotyledons</taxon>
        <taxon>Gunneridae</taxon>
        <taxon>Pentapetalae</taxon>
        <taxon>Caryophyllales</taxon>
        <taxon>Nepenthaceae</taxon>
        <taxon>Nepenthes</taxon>
    </lineage>
</organism>
<sequence length="101" mass="11044">MWRSRVGSAVVLAQVASQLELVEPAPKLAFEPSAEMMKVADEPLADKSRAELLEPADGPRLKPLELADELRAELHEPLIESLIELISELVIDLPAIEPPAE</sequence>
<dbReference type="EMBL" id="BSYO01000014">
    <property type="protein sequence ID" value="GMH14662.1"/>
    <property type="molecule type" value="Genomic_DNA"/>
</dbReference>
<evidence type="ECO:0000313" key="1">
    <source>
        <dbReference type="EMBL" id="GMH14662.1"/>
    </source>
</evidence>
<keyword evidence="2" id="KW-1185">Reference proteome</keyword>
<reference evidence="1" key="1">
    <citation type="submission" date="2023-05" db="EMBL/GenBank/DDBJ databases">
        <title>Nepenthes gracilis genome sequencing.</title>
        <authorList>
            <person name="Fukushima K."/>
        </authorList>
    </citation>
    <scope>NUCLEOTIDE SEQUENCE</scope>
    <source>
        <strain evidence="1">SING2019-196</strain>
    </source>
</reference>
<protein>
    <submittedName>
        <fullName evidence="1">Uncharacterized protein</fullName>
    </submittedName>
</protein>
<dbReference type="AlphaFoldDB" id="A0AAD3SPB8"/>